<dbReference type="Proteomes" id="UP000266841">
    <property type="component" value="Unassembled WGS sequence"/>
</dbReference>
<feature type="transmembrane region" description="Helical" evidence="2">
    <location>
        <begin position="332"/>
        <end position="352"/>
    </location>
</feature>
<comment type="caution">
    <text evidence="3">The sequence shown here is derived from an EMBL/GenBank/DDBJ whole genome shotgun (WGS) entry which is preliminary data.</text>
</comment>
<evidence type="ECO:0000256" key="2">
    <source>
        <dbReference type="SAM" id="Phobius"/>
    </source>
</evidence>
<feature type="transmembrane region" description="Helical" evidence="2">
    <location>
        <begin position="180"/>
        <end position="201"/>
    </location>
</feature>
<accession>K0RJM6</accession>
<sequence length="548" mass="59179">MHLRAAPYELELAALRRDNESARETMTTMKAVEEFLVIVLMPFLYGAATRLPFIYYVIHLTVKFHLGMLTTGLYVAFYQGCRVLTSALATQLPKTSHFLGTSIGAAGYALVYVTDNERLLPFVLGTSSSQKFAKRLCAREKDKGLADRKLRHQYASVMLGVVFAFSVGGFVYQYRGIDGVALFGLVVESLALVFLLVYVAVAREDGGGDEGQDRVFLANRTSNESSVNPSSVLSSRSVLSPALRDATSAFNAKEDIPLTWLNWIMAFSFGVESLTIGYNLSIGPLFLLDEFGKQTGIIGVMFAVGAASGTICAVAVTCTFRGRTMLQQVARSPFDICASMVGIGIGVLVAAIPSFPVHVLGVVLLMCFNDLAATLMTEFNGSINTESNYALIGPLGQVVRRSINCVTAVTGPLLFGILPRLPYIVAGSLTLLWTCFLYLAFRRRFESSLGVIADKTGYTPQEIKARVESGAIQYSSAEVLATTIGSARESFMGKLSRMKRERMAGLARPSVGSRSSSTTTAASGMAYNSSRNVSTIDEIKEDAAVSSK</sequence>
<dbReference type="OrthoDB" id="46096at2759"/>
<dbReference type="AlphaFoldDB" id="K0RJM6"/>
<gene>
    <name evidence="3" type="ORF">THAOC_34422</name>
</gene>
<dbReference type="EMBL" id="AGNL01047480">
    <property type="protein sequence ID" value="EJK46892.1"/>
    <property type="molecule type" value="Genomic_DNA"/>
</dbReference>
<dbReference type="SUPFAM" id="SSF103473">
    <property type="entry name" value="MFS general substrate transporter"/>
    <property type="match status" value="1"/>
</dbReference>
<reference evidence="3 4" key="1">
    <citation type="journal article" date="2012" name="Genome Biol.">
        <title>Genome and low-iron response of an oceanic diatom adapted to chronic iron limitation.</title>
        <authorList>
            <person name="Lommer M."/>
            <person name="Specht M."/>
            <person name="Roy A.S."/>
            <person name="Kraemer L."/>
            <person name="Andreson R."/>
            <person name="Gutowska M.A."/>
            <person name="Wolf J."/>
            <person name="Bergner S.V."/>
            <person name="Schilhabel M.B."/>
            <person name="Klostermeier U.C."/>
            <person name="Beiko R.G."/>
            <person name="Rosenstiel P."/>
            <person name="Hippler M."/>
            <person name="Laroche J."/>
        </authorList>
    </citation>
    <scope>NUCLEOTIDE SEQUENCE [LARGE SCALE GENOMIC DNA]</scope>
    <source>
        <strain evidence="3 4">CCMP1005</strain>
    </source>
</reference>
<evidence type="ECO:0000313" key="4">
    <source>
        <dbReference type="Proteomes" id="UP000266841"/>
    </source>
</evidence>
<organism evidence="3 4">
    <name type="scientific">Thalassiosira oceanica</name>
    <name type="common">Marine diatom</name>
    <dbReference type="NCBI Taxonomy" id="159749"/>
    <lineage>
        <taxon>Eukaryota</taxon>
        <taxon>Sar</taxon>
        <taxon>Stramenopiles</taxon>
        <taxon>Ochrophyta</taxon>
        <taxon>Bacillariophyta</taxon>
        <taxon>Coscinodiscophyceae</taxon>
        <taxon>Thalassiosirophycidae</taxon>
        <taxon>Thalassiosirales</taxon>
        <taxon>Thalassiosiraceae</taxon>
        <taxon>Thalassiosira</taxon>
    </lineage>
</organism>
<feature type="transmembrane region" description="Helical" evidence="2">
    <location>
        <begin position="423"/>
        <end position="441"/>
    </location>
</feature>
<keyword evidence="2" id="KW-0472">Membrane</keyword>
<keyword evidence="4" id="KW-1185">Reference proteome</keyword>
<feature type="transmembrane region" description="Helical" evidence="2">
    <location>
        <begin position="260"/>
        <end position="278"/>
    </location>
</feature>
<keyword evidence="2" id="KW-1133">Transmembrane helix</keyword>
<feature type="transmembrane region" description="Helical" evidence="2">
    <location>
        <begin position="35"/>
        <end position="58"/>
    </location>
</feature>
<feature type="compositionally biased region" description="Low complexity" evidence="1">
    <location>
        <begin position="507"/>
        <end position="524"/>
    </location>
</feature>
<feature type="region of interest" description="Disordered" evidence="1">
    <location>
        <begin position="506"/>
        <end position="526"/>
    </location>
</feature>
<dbReference type="Gene3D" id="1.20.1250.20">
    <property type="entry name" value="MFS general substrate transporter like domains"/>
    <property type="match status" value="1"/>
</dbReference>
<keyword evidence="2" id="KW-0812">Transmembrane</keyword>
<dbReference type="OMA" id="FIAGECE"/>
<dbReference type="InterPro" id="IPR036259">
    <property type="entry name" value="MFS_trans_sf"/>
</dbReference>
<feature type="transmembrane region" description="Helical" evidence="2">
    <location>
        <begin position="298"/>
        <end position="320"/>
    </location>
</feature>
<protein>
    <submittedName>
        <fullName evidence="3">Uncharacterized protein</fullName>
    </submittedName>
</protein>
<feature type="transmembrane region" description="Helical" evidence="2">
    <location>
        <begin position="154"/>
        <end position="174"/>
    </location>
</feature>
<evidence type="ECO:0000256" key="1">
    <source>
        <dbReference type="SAM" id="MobiDB-lite"/>
    </source>
</evidence>
<name>K0RJM6_THAOC</name>
<proteinExistence type="predicted"/>
<evidence type="ECO:0000313" key="3">
    <source>
        <dbReference type="EMBL" id="EJK46892.1"/>
    </source>
</evidence>